<evidence type="ECO:0000256" key="2">
    <source>
        <dbReference type="ARBA" id="ARBA00023125"/>
    </source>
</evidence>
<dbReference type="Gene3D" id="3.40.50.2300">
    <property type="match status" value="2"/>
</dbReference>
<proteinExistence type="predicted"/>
<gene>
    <name evidence="5" type="ORF">EHN07_06225</name>
</gene>
<dbReference type="GO" id="GO:0000976">
    <property type="term" value="F:transcription cis-regulatory region binding"/>
    <property type="evidence" value="ECO:0007669"/>
    <property type="project" value="TreeGrafter"/>
</dbReference>
<dbReference type="InterPro" id="IPR028082">
    <property type="entry name" value="Peripla_BP_I"/>
</dbReference>
<name>A0A3N5DKC3_9ENTR</name>
<accession>A0A3N5DKC3</accession>
<evidence type="ECO:0000256" key="1">
    <source>
        <dbReference type="ARBA" id="ARBA00023015"/>
    </source>
</evidence>
<dbReference type="Gene3D" id="1.10.260.40">
    <property type="entry name" value="lambda repressor-like DNA-binding domains"/>
    <property type="match status" value="1"/>
</dbReference>
<protein>
    <submittedName>
        <fullName evidence="5">LacI family transcriptional regulator</fullName>
    </submittedName>
</protein>
<organism evidence="5 6">
    <name type="scientific">Buttiauxella warmboldiae</name>
    <dbReference type="NCBI Taxonomy" id="82993"/>
    <lineage>
        <taxon>Bacteria</taxon>
        <taxon>Pseudomonadati</taxon>
        <taxon>Pseudomonadota</taxon>
        <taxon>Gammaproteobacteria</taxon>
        <taxon>Enterobacterales</taxon>
        <taxon>Enterobacteriaceae</taxon>
        <taxon>Buttiauxella</taxon>
    </lineage>
</organism>
<dbReference type="SUPFAM" id="SSF53822">
    <property type="entry name" value="Periplasmic binding protein-like I"/>
    <property type="match status" value="1"/>
</dbReference>
<reference evidence="5 6" key="1">
    <citation type="submission" date="2018-11" db="EMBL/GenBank/DDBJ databases">
        <title>Draft genome sequence of Buttiauxella warmboldiae CCUG 35512.</title>
        <authorList>
            <person name="Salva-Serra F."/>
            <person name="Marathe N."/>
            <person name="Moore E."/>
            <person name="Svensson L."/>
            <person name="Engstrom-Jakobsson H."/>
        </authorList>
    </citation>
    <scope>NUCLEOTIDE SEQUENCE [LARGE SCALE GENOMIC DNA]</scope>
    <source>
        <strain evidence="5 6">CCUG 35512</strain>
    </source>
</reference>
<dbReference type="RefSeq" id="WP_124023315.1">
    <property type="nucleotide sequence ID" value="NZ_RPOH01000021.1"/>
</dbReference>
<evidence type="ECO:0000313" key="6">
    <source>
        <dbReference type="Proteomes" id="UP000268615"/>
    </source>
</evidence>
<sequence length="342" mass="37474">MRQRSRQAVKLDDVANLAKVSPSTVSLFVRYPEKVSVKTGKKIQAAIDELGYVHNKIASQFTGGRSSSMAVIVPSIANIIFSRVIQQIERTVSAAGYQLSIASHDHSLDKEEEQVKAILQWSPAVIAIAGADHNPSTVKMLQNSGIPVVQMWQIEGSHFPAQVGNDHTHVGFQAAQFMIESGCKKLAYFTTRFKEDIRAQKRYQGFTAALTATGLQPVVVDIPRTDNIYQASRSLLMKTLVKERGLDGIFCSSDAIASALLMEAFDKRIQVPQQLSILGFGDFPASAFLAPYSLSSVNLNADNMAAKTAEMMLKMSEDNAYQGEIVDVGFEIIPRDSTNLPF</sequence>
<dbReference type="Pfam" id="PF13377">
    <property type="entry name" value="Peripla_BP_3"/>
    <property type="match status" value="1"/>
</dbReference>
<dbReference type="SMART" id="SM00354">
    <property type="entry name" value="HTH_LACI"/>
    <property type="match status" value="1"/>
</dbReference>
<keyword evidence="6" id="KW-1185">Reference proteome</keyword>
<dbReference type="InterPro" id="IPR010982">
    <property type="entry name" value="Lambda_DNA-bd_dom_sf"/>
</dbReference>
<keyword evidence="3" id="KW-0804">Transcription</keyword>
<comment type="caution">
    <text evidence="5">The sequence shown here is derived from an EMBL/GenBank/DDBJ whole genome shotgun (WGS) entry which is preliminary data.</text>
</comment>
<feature type="domain" description="HTH lacI-type" evidence="4">
    <location>
        <begin position="9"/>
        <end position="63"/>
    </location>
</feature>
<dbReference type="InterPro" id="IPR000843">
    <property type="entry name" value="HTH_LacI"/>
</dbReference>
<dbReference type="SUPFAM" id="SSF47413">
    <property type="entry name" value="lambda repressor-like DNA-binding domains"/>
    <property type="match status" value="1"/>
</dbReference>
<dbReference type="AlphaFoldDB" id="A0A3N5DKC3"/>
<dbReference type="EMBL" id="RPOH01000021">
    <property type="protein sequence ID" value="RPH29244.1"/>
    <property type="molecule type" value="Genomic_DNA"/>
</dbReference>
<dbReference type="Pfam" id="PF00356">
    <property type="entry name" value="LacI"/>
    <property type="match status" value="1"/>
</dbReference>
<dbReference type="GO" id="GO:0003700">
    <property type="term" value="F:DNA-binding transcription factor activity"/>
    <property type="evidence" value="ECO:0007669"/>
    <property type="project" value="TreeGrafter"/>
</dbReference>
<dbReference type="OrthoDB" id="5621819at2"/>
<dbReference type="CDD" id="cd01392">
    <property type="entry name" value="HTH_LacI"/>
    <property type="match status" value="1"/>
</dbReference>
<dbReference type="Proteomes" id="UP000268615">
    <property type="component" value="Unassembled WGS sequence"/>
</dbReference>
<keyword evidence="2" id="KW-0238">DNA-binding</keyword>
<evidence type="ECO:0000313" key="5">
    <source>
        <dbReference type="EMBL" id="RPH29244.1"/>
    </source>
</evidence>
<keyword evidence="1" id="KW-0805">Transcription regulation</keyword>
<evidence type="ECO:0000259" key="4">
    <source>
        <dbReference type="PROSITE" id="PS50932"/>
    </source>
</evidence>
<dbReference type="PANTHER" id="PTHR30146:SF33">
    <property type="entry name" value="TRANSCRIPTIONAL REGULATOR"/>
    <property type="match status" value="1"/>
</dbReference>
<evidence type="ECO:0000256" key="3">
    <source>
        <dbReference type="ARBA" id="ARBA00023163"/>
    </source>
</evidence>
<dbReference type="InterPro" id="IPR046335">
    <property type="entry name" value="LacI/GalR-like_sensor"/>
</dbReference>
<dbReference type="PANTHER" id="PTHR30146">
    <property type="entry name" value="LACI-RELATED TRANSCRIPTIONAL REPRESSOR"/>
    <property type="match status" value="1"/>
</dbReference>
<dbReference type="PROSITE" id="PS50932">
    <property type="entry name" value="HTH_LACI_2"/>
    <property type="match status" value="1"/>
</dbReference>
<dbReference type="CDD" id="cd01575">
    <property type="entry name" value="PBP1_GntR"/>
    <property type="match status" value="1"/>
</dbReference>